<comment type="caution">
    <text evidence="7">The sequence shown here is derived from an EMBL/GenBank/DDBJ whole genome shotgun (WGS) entry which is preliminary data.</text>
</comment>
<dbReference type="InterPro" id="IPR011701">
    <property type="entry name" value="MFS"/>
</dbReference>
<feature type="transmembrane region" description="Helical" evidence="6">
    <location>
        <begin position="360"/>
        <end position="379"/>
    </location>
</feature>
<gene>
    <name evidence="7" type="ORF">HLH48_21855</name>
</gene>
<protein>
    <submittedName>
        <fullName evidence="7">MFS transporter</fullName>
    </submittedName>
</protein>
<evidence type="ECO:0000313" key="7">
    <source>
        <dbReference type="EMBL" id="MBB2162748.1"/>
    </source>
</evidence>
<evidence type="ECO:0000313" key="8">
    <source>
        <dbReference type="Proteomes" id="UP000589085"/>
    </source>
</evidence>
<feature type="transmembrane region" description="Helical" evidence="6">
    <location>
        <begin position="133"/>
        <end position="154"/>
    </location>
</feature>
<evidence type="ECO:0000256" key="4">
    <source>
        <dbReference type="ARBA" id="ARBA00022989"/>
    </source>
</evidence>
<dbReference type="RefSeq" id="WP_182999563.1">
    <property type="nucleotide sequence ID" value="NZ_JABEQJ010000052.1"/>
</dbReference>
<dbReference type="Proteomes" id="UP000589085">
    <property type="component" value="Unassembled WGS sequence"/>
</dbReference>
<dbReference type="GO" id="GO:0022857">
    <property type="term" value="F:transmembrane transporter activity"/>
    <property type="evidence" value="ECO:0007669"/>
    <property type="project" value="InterPro"/>
</dbReference>
<feature type="transmembrane region" description="Helical" evidence="6">
    <location>
        <begin position="475"/>
        <end position="499"/>
    </location>
</feature>
<keyword evidence="2" id="KW-0813">Transport</keyword>
<dbReference type="SUPFAM" id="SSF103473">
    <property type="entry name" value="MFS general substrate transporter"/>
    <property type="match status" value="1"/>
</dbReference>
<dbReference type="AlphaFoldDB" id="A0A7W4NT50"/>
<feature type="transmembrane region" description="Helical" evidence="6">
    <location>
        <begin position="300"/>
        <end position="322"/>
    </location>
</feature>
<evidence type="ECO:0000256" key="2">
    <source>
        <dbReference type="ARBA" id="ARBA00022448"/>
    </source>
</evidence>
<proteinExistence type="predicted"/>
<reference evidence="7 8" key="1">
    <citation type="submission" date="2020-04" db="EMBL/GenBank/DDBJ databases">
        <title>Description of novel Gluconacetobacter.</title>
        <authorList>
            <person name="Sombolestani A."/>
        </authorList>
    </citation>
    <scope>NUCLEOTIDE SEQUENCE [LARGE SCALE GENOMIC DNA]</scope>
    <source>
        <strain evidence="7 8">LMG 19747</strain>
    </source>
</reference>
<dbReference type="Gene3D" id="1.20.1250.20">
    <property type="entry name" value="MFS general substrate transporter like domains"/>
    <property type="match status" value="1"/>
</dbReference>
<keyword evidence="4 6" id="KW-1133">Transmembrane helix</keyword>
<dbReference type="PANTHER" id="PTHR42718:SF9">
    <property type="entry name" value="MAJOR FACILITATOR SUPERFAMILY MULTIDRUG TRANSPORTER MFSC"/>
    <property type="match status" value="1"/>
</dbReference>
<organism evidence="7 8">
    <name type="scientific">Gluconacetobacter sacchari</name>
    <dbReference type="NCBI Taxonomy" id="92759"/>
    <lineage>
        <taxon>Bacteria</taxon>
        <taxon>Pseudomonadati</taxon>
        <taxon>Pseudomonadota</taxon>
        <taxon>Alphaproteobacteria</taxon>
        <taxon>Acetobacterales</taxon>
        <taxon>Acetobacteraceae</taxon>
        <taxon>Gluconacetobacter</taxon>
    </lineage>
</organism>
<dbReference type="EMBL" id="JABEQJ010000052">
    <property type="protein sequence ID" value="MBB2162748.1"/>
    <property type="molecule type" value="Genomic_DNA"/>
</dbReference>
<dbReference type="PANTHER" id="PTHR42718">
    <property type="entry name" value="MAJOR FACILITATOR SUPERFAMILY MULTIDRUG TRANSPORTER MFSC"/>
    <property type="match status" value="1"/>
</dbReference>
<comment type="subcellular location">
    <subcellularLocation>
        <location evidence="1">Membrane</location>
        <topology evidence="1">Multi-pass membrane protein</topology>
    </subcellularLocation>
</comment>
<evidence type="ECO:0000256" key="6">
    <source>
        <dbReference type="SAM" id="Phobius"/>
    </source>
</evidence>
<evidence type="ECO:0000256" key="3">
    <source>
        <dbReference type="ARBA" id="ARBA00022692"/>
    </source>
</evidence>
<sequence length="518" mass="56283">MDKTPLIGLAGAITLAMMTELNDQISSQALVDISGAIGMSHDPATWYESLYTSAEIIGMALSPWCAVTFSLRRFALFVVALCCLSTLGLITTGYPIVLFGLRVLQGLSGGFAIPLLMTTALRVLPPPIRLYGLAAYALTATFFPNLSTALAGLWTDLVGWHFIFFQCVPLGAVAGALIAFGLPQDPPNYGRFRMLDWRGILLVVVGIGSLSTTLMQGTRLDWFNSPLICVLGLTSLVCMPLLVINEWFHELPLLKIQLLLRPNFGYGALALFTFLIIASSSSTIPGAVLTQIAGYRPEQVYPITLEIAAAQLLLLPLMAIVLDIAWVDSRVVSFIGMTFVLAACIGSSFVTVAWQRDQFFLWQGLQACGEAMIVMPLLLMATNTVKPPEGPFAAGLIHTPRALAEAVSAWVFELVNHWRGALHSDRLADQVGRERFRTWQANGVSWQHPAPLLPDGMPRSAGSVALFKQEISKQALALTLSDAFLVMAALTVVLMIILITLPVRTYPPRIALAQFKPK</sequence>
<evidence type="ECO:0000256" key="5">
    <source>
        <dbReference type="ARBA" id="ARBA00023136"/>
    </source>
</evidence>
<feature type="transmembrane region" description="Helical" evidence="6">
    <location>
        <begin position="160"/>
        <end position="183"/>
    </location>
</feature>
<feature type="transmembrane region" description="Helical" evidence="6">
    <location>
        <begin position="49"/>
        <end position="67"/>
    </location>
</feature>
<dbReference type="GO" id="GO:0016020">
    <property type="term" value="C:membrane"/>
    <property type="evidence" value="ECO:0007669"/>
    <property type="project" value="UniProtKB-SubCell"/>
</dbReference>
<feature type="transmembrane region" description="Helical" evidence="6">
    <location>
        <begin position="195"/>
        <end position="216"/>
    </location>
</feature>
<feature type="transmembrane region" description="Helical" evidence="6">
    <location>
        <begin position="74"/>
        <end position="97"/>
    </location>
</feature>
<dbReference type="Pfam" id="PF07690">
    <property type="entry name" value="MFS_1"/>
    <property type="match status" value="1"/>
</dbReference>
<keyword evidence="5 6" id="KW-0472">Membrane</keyword>
<name>A0A7W4NT50_9PROT</name>
<feature type="transmembrane region" description="Helical" evidence="6">
    <location>
        <begin position="264"/>
        <end position="288"/>
    </location>
</feature>
<evidence type="ECO:0000256" key="1">
    <source>
        <dbReference type="ARBA" id="ARBA00004141"/>
    </source>
</evidence>
<feature type="transmembrane region" description="Helical" evidence="6">
    <location>
        <begin position="334"/>
        <end position="354"/>
    </location>
</feature>
<dbReference type="InterPro" id="IPR036259">
    <property type="entry name" value="MFS_trans_sf"/>
</dbReference>
<accession>A0A7W4NT50</accession>
<feature type="transmembrane region" description="Helical" evidence="6">
    <location>
        <begin position="222"/>
        <end position="244"/>
    </location>
</feature>
<keyword evidence="3 6" id="KW-0812">Transmembrane</keyword>